<evidence type="ECO:0000313" key="9">
    <source>
        <dbReference type="EMBL" id="RUO28052.1"/>
    </source>
</evidence>
<dbReference type="PRINTS" id="PR00420">
    <property type="entry name" value="RNGMNOXGNASE"/>
</dbReference>
<name>A0ABY0BUU3_9GAMM</name>
<comment type="cofactor">
    <cofactor evidence="1">
        <name>FAD</name>
        <dbReference type="ChEBI" id="CHEBI:57692"/>
    </cofactor>
</comment>
<evidence type="ECO:0000256" key="2">
    <source>
        <dbReference type="ARBA" id="ARBA00004749"/>
    </source>
</evidence>
<organism evidence="9 10">
    <name type="scientific">Aliidiomarina sedimenti</name>
    <dbReference type="NCBI Taxonomy" id="1933879"/>
    <lineage>
        <taxon>Bacteria</taxon>
        <taxon>Pseudomonadati</taxon>
        <taxon>Pseudomonadota</taxon>
        <taxon>Gammaproteobacteria</taxon>
        <taxon>Alteromonadales</taxon>
        <taxon>Idiomarinaceae</taxon>
        <taxon>Aliidiomarina</taxon>
    </lineage>
</organism>
<keyword evidence="4" id="KW-0285">Flavoprotein</keyword>
<evidence type="ECO:0000313" key="10">
    <source>
        <dbReference type="Proteomes" id="UP000287410"/>
    </source>
</evidence>
<evidence type="ECO:0000256" key="1">
    <source>
        <dbReference type="ARBA" id="ARBA00001974"/>
    </source>
</evidence>
<proteinExistence type="inferred from homology"/>
<keyword evidence="10" id="KW-1185">Reference proteome</keyword>
<gene>
    <name evidence="9" type="ORF">CWE12_12565</name>
</gene>
<reference evidence="9 10" key="1">
    <citation type="journal article" date="2018" name="Front. Microbiol.">
        <title>Genome-Based Analysis Reveals the Taxonomy and Diversity of the Family Idiomarinaceae.</title>
        <authorList>
            <person name="Liu Y."/>
            <person name="Lai Q."/>
            <person name="Shao Z."/>
        </authorList>
    </citation>
    <scope>NUCLEOTIDE SEQUENCE [LARGE SCALE GENOMIC DNA]</scope>
    <source>
        <strain evidence="9 10">GBSy1</strain>
    </source>
</reference>
<evidence type="ECO:0000259" key="8">
    <source>
        <dbReference type="Pfam" id="PF01494"/>
    </source>
</evidence>
<dbReference type="Gene3D" id="3.50.50.60">
    <property type="entry name" value="FAD/NAD(P)-binding domain"/>
    <property type="match status" value="2"/>
</dbReference>
<dbReference type="InterPro" id="IPR036188">
    <property type="entry name" value="FAD/NAD-bd_sf"/>
</dbReference>
<comment type="similarity">
    <text evidence="3">Belongs to the UbiH/COQ6 family.</text>
</comment>
<evidence type="ECO:0000256" key="3">
    <source>
        <dbReference type="ARBA" id="ARBA00005349"/>
    </source>
</evidence>
<dbReference type="SUPFAM" id="SSF51905">
    <property type="entry name" value="FAD/NAD(P)-binding domain"/>
    <property type="match status" value="1"/>
</dbReference>
<keyword evidence="6" id="KW-0560">Oxidoreductase</keyword>
<dbReference type="RefSeq" id="WP_126790059.1">
    <property type="nucleotide sequence ID" value="NZ_PIPN01000006.1"/>
</dbReference>
<dbReference type="PANTHER" id="PTHR43876">
    <property type="entry name" value="UBIQUINONE BIOSYNTHESIS MONOOXYGENASE COQ6, MITOCHONDRIAL"/>
    <property type="match status" value="1"/>
</dbReference>
<dbReference type="InterPro" id="IPR002938">
    <property type="entry name" value="FAD-bd"/>
</dbReference>
<accession>A0ABY0BUU3</accession>
<dbReference type="NCBIfam" id="TIGR01988">
    <property type="entry name" value="Ubi-OHases"/>
    <property type="match status" value="1"/>
</dbReference>
<evidence type="ECO:0000256" key="4">
    <source>
        <dbReference type="ARBA" id="ARBA00022630"/>
    </source>
</evidence>
<protein>
    <submittedName>
        <fullName evidence="9">2-octaprenyl-6-methoxyphenyl hydroxylase</fullName>
    </submittedName>
</protein>
<evidence type="ECO:0000256" key="7">
    <source>
        <dbReference type="ARBA" id="ARBA00023033"/>
    </source>
</evidence>
<sequence length="412" mass="44678">MSANSVDITISGGGVVGGLAALLLAKAMPDRSILVLDGSAPGSNDPRTLALAHTTVMAMQQAGLWNPVAALKGKGKANETNEPAGQAQRLAQAIQHIHVSERGAAGSSSLHAADFNLDALGQVVPAQALQQDVRHACQQVANLTWLDNTPLTAFEHQRDNVVLNAGQQTLHSQLLIAADGGRSMIRDQLAIQRRETDYQQTALIANVTFDRDHQGVAYERFTEHGPIALLPCGPRRMALVWCVAGSDAEYYNALSDEDFLRALQQEFGYRAGRCIGLDTRASYPLYLLLADRAVYHRTVLLGNACHTLHPIAGQGYNLGVRDVLDLVEALSADHDPAQPGWSHQTLLAYERRRQQDYQRIGGLTDGLVRTFSNHYPPLRAARNMGLLALRSCKPLAYPLARAAMGYRSLTGD</sequence>
<comment type="pathway">
    <text evidence="2">Cofactor biosynthesis; ubiquinone biosynthesis.</text>
</comment>
<dbReference type="PROSITE" id="PS01304">
    <property type="entry name" value="UBIH"/>
    <property type="match status" value="1"/>
</dbReference>
<evidence type="ECO:0000256" key="6">
    <source>
        <dbReference type="ARBA" id="ARBA00023002"/>
    </source>
</evidence>
<dbReference type="EMBL" id="PIPN01000006">
    <property type="protein sequence ID" value="RUO28052.1"/>
    <property type="molecule type" value="Genomic_DNA"/>
</dbReference>
<dbReference type="Proteomes" id="UP000287410">
    <property type="component" value="Unassembled WGS sequence"/>
</dbReference>
<dbReference type="InterPro" id="IPR018168">
    <property type="entry name" value="Ubi_Hdrlase_CS"/>
</dbReference>
<dbReference type="PANTHER" id="PTHR43876:SF8">
    <property type="entry name" value="2-OCTAPRENYL-6-METHOXYPHENOL HYDROXYLASE"/>
    <property type="match status" value="1"/>
</dbReference>
<feature type="domain" description="FAD-binding" evidence="8">
    <location>
        <begin position="6"/>
        <end position="355"/>
    </location>
</feature>
<dbReference type="InterPro" id="IPR010971">
    <property type="entry name" value="UbiH/COQ6"/>
</dbReference>
<keyword evidence="5" id="KW-0274">FAD</keyword>
<keyword evidence="7" id="KW-0503">Monooxygenase</keyword>
<comment type="caution">
    <text evidence="9">The sequence shown here is derived from an EMBL/GenBank/DDBJ whole genome shotgun (WGS) entry which is preliminary data.</text>
</comment>
<dbReference type="Pfam" id="PF01494">
    <property type="entry name" value="FAD_binding_3"/>
    <property type="match status" value="1"/>
</dbReference>
<dbReference type="InterPro" id="IPR051205">
    <property type="entry name" value="UbiH/COQ6_monooxygenase"/>
</dbReference>
<evidence type="ECO:0000256" key="5">
    <source>
        <dbReference type="ARBA" id="ARBA00022827"/>
    </source>
</evidence>